<organism evidence="1 2">
    <name type="scientific">Croceitalea dokdonensis DOKDO 023</name>
    <dbReference type="NCBI Taxonomy" id="1300341"/>
    <lineage>
        <taxon>Bacteria</taxon>
        <taxon>Pseudomonadati</taxon>
        <taxon>Bacteroidota</taxon>
        <taxon>Flavobacteriia</taxon>
        <taxon>Flavobacteriales</taxon>
        <taxon>Flavobacteriaceae</taxon>
        <taxon>Croceitalea</taxon>
    </lineage>
</organism>
<gene>
    <name evidence="1" type="ORF">I595_1426</name>
</gene>
<keyword evidence="2" id="KW-1185">Reference proteome</keyword>
<dbReference type="SUPFAM" id="SSF49464">
    <property type="entry name" value="Carboxypeptidase regulatory domain-like"/>
    <property type="match status" value="1"/>
</dbReference>
<protein>
    <submittedName>
        <fullName evidence="1">TonB-dependent receptor</fullName>
    </submittedName>
</protein>
<dbReference type="OrthoDB" id="1164701at2"/>
<dbReference type="InterPro" id="IPR008969">
    <property type="entry name" value="CarboxyPept-like_regulatory"/>
</dbReference>
<keyword evidence="1" id="KW-0675">Receptor</keyword>
<reference evidence="1 2" key="1">
    <citation type="submission" date="2015-09" db="EMBL/GenBank/DDBJ databases">
        <title>Genome sequence of the marine flavobacterium Croceitalea dokdonensis DOKDO 023 that contains proton- and sodium-pumping rhodopsins.</title>
        <authorList>
            <person name="Kwon S.-K."/>
            <person name="Lee H.K."/>
            <person name="Kwak M.-J."/>
            <person name="Kim J.F."/>
        </authorList>
    </citation>
    <scope>NUCLEOTIDE SEQUENCE [LARGE SCALE GENOMIC DNA]</scope>
    <source>
        <strain evidence="1 2">DOKDO 023</strain>
    </source>
</reference>
<dbReference type="STRING" id="1300341.I595_1426"/>
<dbReference type="Pfam" id="PF13715">
    <property type="entry name" value="CarbopepD_reg_2"/>
    <property type="match status" value="1"/>
</dbReference>
<proteinExistence type="predicted"/>
<dbReference type="EMBL" id="LDJX01000002">
    <property type="protein sequence ID" value="KPM32999.1"/>
    <property type="molecule type" value="Genomic_DNA"/>
</dbReference>
<name>A0A0P7B1J7_9FLAO</name>
<dbReference type="Proteomes" id="UP000050280">
    <property type="component" value="Unassembled WGS sequence"/>
</dbReference>
<evidence type="ECO:0000313" key="2">
    <source>
        <dbReference type="Proteomes" id="UP000050280"/>
    </source>
</evidence>
<sequence>MIIPKEFLLLFFCVNSMISQKYKFEGQIIDIQTKDPIAFANIYCANQPTIGTMSNSSGRFIFWADATCDLTISFVGYQTKQIIPKAGNNMVIAIEPTPFALEEVTVGAKEITGRGLILEAIEKLKENHAVEPMHFDIFNRVVMFDTDSTLHHIIEFSAEIFQNKLLATRYKMNKLRAGAYTNKGREDLKEHSFMASKKLDFDNILKYREDFLKRGKSKSYDYMLEGVTLVNKRKVFKIKFSTEKPSYYSTGYLFVDKETKAIVKKIILDNKNDKVLNEVGFKQIGAKWYQSYAYNYHQGYKTNKINERITLFTPKFENQVPREEFENIKMPESVLEFTNDLNVSYWDYETFVPLPDWILEQIKK</sequence>
<accession>A0A0P7B1J7</accession>
<evidence type="ECO:0000313" key="1">
    <source>
        <dbReference type="EMBL" id="KPM32999.1"/>
    </source>
</evidence>
<comment type="caution">
    <text evidence="1">The sequence shown here is derived from an EMBL/GenBank/DDBJ whole genome shotgun (WGS) entry which is preliminary data.</text>
</comment>
<dbReference type="AlphaFoldDB" id="A0A0P7B1J7"/>